<dbReference type="Gene3D" id="2.160.10.10">
    <property type="entry name" value="Hexapeptide repeat proteins"/>
    <property type="match status" value="1"/>
</dbReference>
<sequence>MEIINETMQIGDLKENKIIGNLKLTNSKIIFRGKGNLLYCDNENVHLVNSNIEFNGNDTIIFLCKNRFNYILNAIVYNNSVLFFGRDNYFNNKLNIIISEQKNVIVGEACLFSFDCWFRTADPHLIYDSFTKKRVNPSKSIYIGDHVWIGQHAFILKGTQIGSGSIVGGMSLVSGKIIESNSSYAGNPASKIGESIFYTSDSVHAFTESETRSHDVFESDDYIYSYNQNEALPFPSIEKSLTEFKLVSQKLDFIIENLQMNRNKNRFFIGKPIAKQSFIERIKKNVYEYLMTKK</sequence>
<keyword evidence="2" id="KW-1185">Reference proteome</keyword>
<organism evidence="1 2">
    <name type="scientific">Gottfriedia acidiceleris</name>
    <dbReference type="NCBI Taxonomy" id="371036"/>
    <lineage>
        <taxon>Bacteria</taxon>
        <taxon>Bacillati</taxon>
        <taxon>Bacillota</taxon>
        <taxon>Bacilli</taxon>
        <taxon>Bacillales</taxon>
        <taxon>Bacillaceae</taxon>
        <taxon>Gottfriedia</taxon>
    </lineage>
</organism>
<dbReference type="PANTHER" id="PTHR23416:SF78">
    <property type="entry name" value="LIPOPOLYSACCHARIDE BIOSYNTHESIS O-ACETYL TRANSFERASE WBBJ-RELATED"/>
    <property type="match status" value="1"/>
</dbReference>
<keyword evidence="1" id="KW-0012">Acyltransferase</keyword>
<evidence type="ECO:0000313" key="1">
    <source>
        <dbReference type="EMBL" id="UPM54302.1"/>
    </source>
</evidence>
<evidence type="ECO:0000313" key="2">
    <source>
        <dbReference type="Proteomes" id="UP000830639"/>
    </source>
</evidence>
<name>A0ABY4JNL3_9BACI</name>
<dbReference type="PANTHER" id="PTHR23416">
    <property type="entry name" value="SIALIC ACID SYNTHASE-RELATED"/>
    <property type="match status" value="1"/>
</dbReference>
<protein>
    <submittedName>
        <fullName evidence="1">Acyltransferase</fullName>
    </submittedName>
</protein>
<dbReference type="CDD" id="cd04647">
    <property type="entry name" value="LbH_MAT_like"/>
    <property type="match status" value="1"/>
</dbReference>
<gene>
    <name evidence="1" type="ORF">MY490_21610</name>
</gene>
<accession>A0ABY4JNL3</accession>
<dbReference type="InterPro" id="IPR051159">
    <property type="entry name" value="Hexapeptide_acetyltransf"/>
</dbReference>
<dbReference type="GO" id="GO:0016746">
    <property type="term" value="F:acyltransferase activity"/>
    <property type="evidence" value="ECO:0007669"/>
    <property type="project" value="UniProtKB-KW"/>
</dbReference>
<dbReference type="Pfam" id="PF00132">
    <property type="entry name" value="Hexapep"/>
    <property type="match status" value="1"/>
</dbReference>
<dbReference type="InterPro" id="IPR001451">
    <property type="entry name" value="Hexapep"/>
</dbReference>
<dbReference type="RefSeq" id="WP_248267475.1">
    <property type="nucleotide sequence ID" value="NZ_CP096034.1"/>
</dbReference>
<dbReference type="EMBL" id="CP096034">
    <property type="protein sequence ID" value="UPM54302.1"/>
    <property type="molecule type" value="Genomic_DNA"/>
</dbReference>
<dbReference type="InterPro" id="IPR011004">
    <property type="entry name" value="Trimer_LpxA-like_sf"/>
</dbReference>
<proteinExistence type="predicted"/>
<dbReference type="SUPFAM" id="SSF51161">
    <property type="entry name" value="Trimeric LpxA-like enzymes"/>
    <property type="match status" value="1"/>
</dbReference>
<dbReference type="Proteomes" id="UP000830639">
    <property type="component" value="Chromosome"/>
</dbReference>
<keyword evidence="1" id="KW-0808">Transferase</keyword>
<reference evidence="1 2" key="1">
    <citation type="submission" date="2022-04" db="EMBL/GenBank/DDBJ databases">
        <title>Mechanism of arsenic methylation and mitigation arsenic toxicity by Bacillus sp. LH14 from an Arsenic-Contaminated Paddy Soil.</title>
        <authorList>
            <person name="Wang D."/>
        </authorList>
    </citation>
    <scope>NUCLEOTIDE SEQUENCE [LARGE SCALE GENOMIC DNA]</scope>
    <source>
        <strain evidence="1 2">LH14</strain>
    </source>
</reference>